<evidence type="ECO:0008006" key="3">
    <source>
        <dbReference type="Google" id="ProtNLM"/>
    </source>
</evidence>
<dbReference type="RefSeq" id="WP_143320134.1">
    <property type="nucleotide sequence ID" value="NZ_CP194061.1"/>
</dbReference>
<dbReference type="EMBL" id="JAUSVM010000001">
    <property type="protein sequence ID" value="MDQ0424576.1"/>
    <property type="molecule type" value="Genomic_DNA"/>
</dbReference>
<reference evidence="1 2" key="1">
    <citation type="submission" date="2023-07" db="EMBL/GenBank/DDBJ databases">
        <title>Sequencing the genomes of 1000 actinobacteria strains.</title>
        <authorList>
            <person name="Klenk H.-P."/>
        </authorList>
    </citation>
    <scope>NUCLEOTIDE SEQUENCE [LARGE SCALE GENOMIC DNA]</scope>
    <source>
        <strain evidence="1 2">DSM 14785</strain>
    </source>
</reference>
<accession>A0ABU0GGU2</accession>
<keyword evidence="2" id="KW-1185">Reference proteome</keyword>
<evidence type="ECO:0000313" key="1">
    <source>
        <dbReference type="EMBL" id="MDQ0424576.1"/>
    </source>
</evidence>
<name>A0ABU0GGU2_9CELL</name>
<dbReference type="Proteomes" id="UP001240250">
    <property type="component" value="Unassembled WGS sequence"/>
</dbReference>
<proteinExistence type="predicted"/>
<protein>
    <recommendedName>
        <fullName evidence="3">HEPN domain-containing protein</fullName>
    </recommendedName>
</protein>
<gene>
    <name evidence="1" type="ORF">JO380_000957</name>
</gene>
<evidence type="ECO:0000313" key="2">
    <source>
        <dbReference type="Proteomes" id="UP001240250"/>
    </source>
</evidence>
<organism evidence="1 2">
    <name type="scientific">Cellulomonas iranensis</name>
    <dbReference type="NCBI Taxonomy" id="76862"/>
    <lineage>
        <taxon>Bacteria</taxon>
        <taxon>Bacillati</taxon>
        <taxon>Actinomycetota</taxon>
        <taxon>Actinomycetes</taxon>
        <taxon>Micrococcales</taxon>
        <taxon>Cellulomonadaceae</taxon>
        <taxon>Cellulomonas</taxon>
    </lineage>
</organism>
<sequence>MTATDVRMRARVARTYLQVAQLAVEEDEAYRQVAAGLAALAAIAAADAVCGHRSGERYAGQDHARAGELLERTQPDGAQLARHFRSVIRDKSAAHYGTEYLTVEKVRTMLRHAEHLVEALSSID</sequence>
<comment type="caution">
    <text evidence="1">The sequence shown here is derived from an EMBL/GenBank/DDBJ whole genome shotgun (WGS) entry which is preliminary data.</text>
</comment>